<sequence>MEVTLPPKGIDVDIRVHMFPSNQTEAREARKGFHVIESVYVHVDEGVTLEPIFLMRFRAALERTLSGRIRGMLTWADGLAFDVSKEVFGDAGAVWSEIGRMRRAESNTAMRVTGTGFIIVSDGGSLAVGAEPQILSGDRHGPLATASDSLKDRARDAAGNVKDEVEARTGTDMDVDIDVEGAKNKAQSLLEEGKQQSGYRGKVALAAADNILFFAKGNEFVQYYGYKYEYNAPYALDEVKFSKGQRCMCLVTREDIPGLWHEARVLGGRLRGRWGPRDAVARPSAVHSAGDD</sequence>
<comment type="caution">
    <text evidence="1">The sequence shown here is derived from an EMBL/GenBank/DDBJ whole genome shotgun (WGS) entry which is preliminary data.</text>
</comment>
<gene>
    <name evidence="1" type="ORF">BD626DRAFT_575832</name>
</gene>
<protein>
    <submittedName>
        <fullName evidence="1">Uncharacterized protein</fullName>
    </submittedName>
</protein>
<evidence type="ECO:0000313" key="2">
    <source>
        <dbReference type="Proteomes" id="UP000320762"/>
    </source>
</evidence>
<accession>A0A550BUT5</accession>
<dbReference type="OrthoDB" id="19394at2759"/>
<dbReference type="EMBL" id="VDMD01000073">
    <property type="protein sequence ID" value="TRM56311.1"/>
    <property type="molecule type" value="Genomic_DNA"/>
</dbReference>
<dbReference type="Proteomes" id="UP000320762">
    <property type="component" value="Unassembled WGS sequence"/>
</dbReference>
<name>A0A550BUT5_9AGAR</name>
<dbReference type="AlphaFoldDB" id="A0A550BUT5"/>
<evidence type="ECO:0000313" key="1">
    <source>
        <dbReference type="EMBL" id="TRM56311.1"/>
    </source>
</evidence>
<dbReference type="STRING" id="97359.A0A550BUT5"/>
<reference evidence="1 2" key="1">
    <citation type="journal article" date="2019" name="New Phytol.">
        <title>Comparative genomics reveals unique wood-decay strategies and fruiting body development in the Schizophyllaceae.</title>
        <authorList>
            <person name="Almasi E."/>
            <person name="Sahu N."/>
            <person name="Krizsan K."/>
            <person name="Balint B."/>
            <person name="Kovacs G.M."/>
            <person name="Kiss B."/>
            <person name="Cseklye J."/>
            <person name="Drula E."/>
            <person name="Henrissat B."/>
            <person name="Nagy I."/>
            <person name="Chovatia M."/>
            <person name="Adam C."/>
            <person name="LaButti K."/>
            <person name="Lipzen A."/>
            <person name="Riley R."/>
            <person name="Grigoriev I.V."/>
            <person name="Nagy L.G."/>
        </authorList>
    </citation>
    <scope>NUCLEOTIDE SEQUENCE [LARGE SCALE GENOMIC DNA]</scope>
    <source>
        <strain evidence="1 2">NL-1724</strain>
    </source>
</reference>
<keyword evidence="2" id="KW-1185">Reference proteome</keyword>
<proteinExistence type="predicted"/>
<organism evidence="1 2">
    <name type="scientific">Schizophyllum amplum</name>
    <dbReference type="NCBI Taxonomy" id="97359"/>
    <lineage>
        <taxon>Eukaryota</taxon>
        <taxon>Fungi</taxon>
        <taxon>Dikarya</taxon>
        <taxon>Basidiomycota</taxon>
        <taxon>Agaricomycotina</taxon>
        <taxon>Agaricomycetes</taxon>
        <taxon>Agaricomycetidae</taxon>
        <taxon>Agaricales</taxon>
        <taxon>Schizophyllaceae</taxon>
        <taxon>Schizophyllum</taxon>
    </lineage>
</organism>